<keyword evidence="1" id="KW-0812">Transmembrane</keyword>
<protein>
    <recommendedName>
        <fullName evidence="2">Sulfatase-modifying factor enzyme-like domain-containing protein</fullName>
    </recommendedName>
</protein>
<evidence type="ECO:0000313" key="4">
    <source>
        <dbReference type="Proteomes" id="UP000019140"/>
    </source>
</evidence>
<dbReference type="EMBL" id="AZHX01000674">
    <property type="protein sequence ID" value="ETX06534.1"/>
    <property type="molecule type" value="Genomic_DNA"/>
</dbReference>
<evidence type="ECO:0000256" key="1">
    <source>
        <dbReference type="SAM" id="Phobius"/>
    </source>
</evidence>
<dbReference type="InterPro" id="IPR005532">
    <property type="entry name" value="SUMF_dom"/>
</dbReference>
<dbReference type="Gene3D" id="3.90.1580.10">
    <property type="entry name" value="paralog of FGE (formylglycine-generating enzyme)"/>
    <property type="match status" value="1"/>
</dbReference>
<dbReference type="InterPro" id="IPR016187">
    <property type="entry name" value="CTDL_fold"/>
</dbReference>
<dbReference type="Pfam" id="PF03781">
    <property type="entry name" value="FGE-sulfatase"/>
    <property type="match status" value="1"/>
</dbReference>
<keyword evidence="1" id="KW-1133">Transmembrane helix</keyword>
<proteinExistence type="predicted"/>
<dbReference type="PANTHER" id="PTHR23150:SF19">
    <property type="entry name" value="FORMYLGLYCINE-GENERATING ENZYME"/>
    <property type="match status" value="1"/>
</dbReference>
<dbReference type="GO" id="GO:0120147">
    <property type="term" value="F:formylglycine-generating oxidase activity"/>
    <property type="evidence" value="ECO:0007669"/>
    <property type="project" value="TreeGrafter"/>
</dbReference>
<dbReference type="SUPFAM" id="SSF56436">
    <property type="entry name" value="C-type lectin-like"/>
    <property type="match status" value="1"/>
</dbReference>
<dbReference type="InterPro" id="IPR042095">
    <property type="entry name" value="SUMF_sf"/>
</dbReference>
<dbReference type="PATRIC" id="fig|1429439.4.peg.2820"/>
<keyword evidence="1" id="KW-0472">Membrane</keyword>
<name>W4M835_9BACT</name>
<dbReference type="AlphaFoldDB" id="W4M835"/>
<dbReference type="HOGENOM" id="CLU_982409_0_0_7"/>
<feature type="domain" description="Sulfatase-modifying factor enzyme-like" evidence="2">
    <location>
        <begin position="75"/>
        <end position="268"/>
    </location>
</feature>
<gene>
    <name evidence="3" type="ORF">ETSY2_16600</name>
</gene>
<organism evidence="3 4">
    <name type="scientific">Candidatus Entotheonella gemina</name>
    <dbReference type="NCBI Taxonomy" id="1429439"/>
    <lineage>
        <taxon>Bacteria</taxon>
        <taxon>Pseudomonadati</taxon>
        <taxon>Nitrospinota/Tectimicrobiota group</taxon>
        <taxon>Candidatus Tectimicrobiota</taxon>
        <taxon>Candidatus Entotheonellia</taxon>
        <taxon>Candidatus Entotheonellales</taxon>
        <taxon>Candidatus Entotheonellaceae</taxon>
        <taxon>Candidatus Entotheonella</taxon>
    </lineage>
</organism>
<feature type="transmembrane region" description="Helical" evidence="1">
    <location>
        <begin position="21"/>
        <end position="41"/>
    </location>
</feature>
<evidence type="ECO:0000313" key="3">
    <source>
        <dbReference type="EMBL" id="ETX06534.1"/>
    </source>
</evidence>
<reference evidence="3 4" key="1">
    <citation type="journal article" date="2014" name="Nature">
        <title>An environmental bacterial taxon with a large and distinct metabolic repertoire.</title>
        <authorList>
            <person name="Wilson M.C."/>
            <person name="Mori T."/>
            <person name="Ruckert C."/>
            <person name="Uria A.R."/>
            <person name="Helf M.J."/>
            <person name="Takada K."/>
            <person name="Gernert C."/>
            <person name="Steffens U.A."/>
            <person name="Heycke N."/>
            <person name="Schmitt S."/>
            <person name="Rinke C."/>
            <person name="Helfrich E.J."/>
            <person name="Brachmann A.O."/>
            <person name="Gurgui C."/>
            <person name="Wakimoto T."/>
            <person name="Kracht M."/>
            <person name="Crusemann M."/>
            <person name="Hentschel U."/>
            <person name="Abe I."/>
            <person name="Matsunaga S."/>
            <person name="Kalinowski J."/>
            <person name="Takeyama H."/>
            <person name="Piel J."/>
        </authorList>
    </citation>
    <scope>NUCLEOTIDE SEQUENCE [LARGE SCALE GENOMIC DNA]</scope>
    <source>
        <strain evidence="4">TSY2</strain>
    </source>
</reference>
<dbReference type="InterPro" id="IPR051043">
    <property type="entry name" value="Sulfatase_Mod_Factor_Kinase"/>
</dbReference>
<accession>W4M835</accession>
<comment type="caution">
    <text evidence="3">The sequence shown here is derived from an EMBL/GenBank/DDBJ whole genome shotgun (WGS) entry which is preliminary data.</text>
</comment>
<keyword evidence="4" id="KW-1185">Reference proteome</keyword>
<sequence length="283" mass="30980">MKTPPNAKTSGLATTLLPARWVQGLGGVLLVVGLILPWWIIQARTQQAVHQQTSTGQEVGPLRPEMVLVPGGIVLSFAISATEITQGQYQRLMGQRTSGACELPKQGEDFPASCVTWLEAAQFCNMLSRSEGLWPCYGNDGDDASLTILGCEGYRLPTSAEWEYAARARMHRSYAGTDDDTSVCDYANVWNDTAAFACRDGFTTVAPVKQYKPNAWFLYDMTGNVAEWTDDRTIRGGSWQSTIERTRLDASMPAPSLSAPGIGFRIVRSPTASERRSLVDYSP</sequence>
<evidence type="ECO:0000259" key="2">
    <source>
        <dbReference type="Pfam" id="PF03781"/>
    </source>
</evidence>
<dbReference type="PANTHER" id="PTHR23150">
    <property type="entry name" value="SULFATASE MODIFYING FACTOR 1, 2"/>
    <property type="match status" value="1"/>
</dbReference>
<dbReference type="Proteomes" id="UP000019140">
    <property type="component" value="Unassembled WGS sequence"/>
</dbReference>